<dbReference type="InterPro" id="IPR001387">
    <property type="entry name" value="Cro/C1-type_HTH"/>
</dbReference>
<dbReference type="InterPro" id="IPR010982">
    <property type="entry name" value="Lambda_DNA-bd_dom_sf"/>
</dbReference>
<dbReference type="Pfam" id="PF13443">
    <property type="entry name" value="HTH_26"/>
    <property type="match status" value="1"/>
</dbReference>
<evidence type="ECO:0000313" key="3">
    <source>
        <dbReference type="Proteomes" id="UP000308196"/>
    </source>
</evidence>
<dbReference type="KEGG" id="stha:NCTC11429_01283"/>
<dbReference type="EMBL" id="LR590484">
    <property type="protein sequence ID" value="VTR34138.1"/>
    <property type="molecule type" value="Genomic_DNA"/>
</dbReference>
<proteinExistence type="predicted"/>
<evidence type="ECO:0000313" key="2">
    <source>
        <dbReference type="EMBL" id="VTR34138.1"/>
    </source>
</evidence>
<organism evidence="2 3">
    <name type="scientific">Sphingobacterium thalpophilum</name>
    <dbReference type="NCBI Taxonomy" id="259"/>
    <lineage>
        <taxon>Bacteria</taxon>
        <taxon>Pseudomonadati</taxon>
        <taxon>Bacteroidota</taxon>
        <taxon>Sphingobacteriia</taxon>
        <taxon>Sphingobacteriales</taxon>
        <taxon>Sphingobacteriaceae</taxon>
        <taxon>Sphingobacterium</taxon>
    </lineage>
</organism>
<dbReference type="Proteomes" id="UP000308196">
    <property type="component" value="Chromosome"/>
</dbReference>
<dbReference type="Gene3D" id="1.10.260.40">
    <property type="entry name" value="lambda repressor-like DNA-binding domains"/>
    <property type="match status" value="1"/>
</dbReference>
<dbReference type="GO" id="GO:0003677">
    <property type="term" value="F:DNA binding"/>
    <property type="evidence" value="ECO:0007669"/>
    <property type="project" value="InterPro"/>
</dbReference>
<dbReference type="AlphaFoldDB" id="A0A4V6KQM3"/>
<reference evidence="2 3" key="1">
    <citation type="submission" date="2019-05" db="EMBL/GenBank/DDBJ databases">
        <authorList>
            <consortium name="Pathogen Informatics"/>
        </authorList>
    </citation>
    <scope>NUCLEOTIDE SEQUENCE [LARGE SCALE GENOMIC DNA]</scope>
    <source>
        <strain evidence="2 3">NCTC11429</strain>
    </source>
</reference>
<accession>A0A4V6KQM3</accession>
<feature type="domain" description="HTH cro/C1-type" evidence="1">
    <location>
        <begin position="16"/>
        <end position="73"/>
    </location>
</feature>
<sequence length="203" mass="23456">MGKVTNNELATLISSRLTTLMNLTGLSLDGLAQFTGLNPGPLRSHYNKTLTISVEHVAKICQPFSISLSDFFNPEYTLSNNIAKAPNLSRFKNEVMLVRQNLLLKNTIEPIDKSGLSDLKQQREFVRYMVIASDYFFEPKTLEQMTVDFRKDHNMNFSSERLYSLLRKYVGNETLHRKALPRAECDRPISRRPFLYFRTNKNK</sequence>
<dbReference type="GeneID" id="78462054"/>
<evidence type="ECO:0000259" key="1">
    <source>
        <dbReference type="Pfam" id="PF13443"/>
    </source>
</evidence>
<gene>
    <name evidence="2" type="ORF">NCTC11429_01283</name>
</gene>
<protein>
    <recommendedName>
        <fullName evidence="1">HTH cro/C1-type domain-containing protein</fullName>
    </recommendedName>
</protein>
<name>A0A4V6KQM3_9SPHI</name>
<dbReference type="SUPFAM" id="SSF47413">
    <property type="entry name" value="lambda repressor-like DNA-binding domains"/>
    <property type="match status" value="1"/>
</dbReference>
<dbReference type="RefSeq" id="WP_138096706.1">
    <property type="nucleotide sequence ID" value="NZ_LR590484.1"/>
</dbReference>